<keyword evidence="2" id="KW-1185">Reference proteome</keyword>
<accession>A0A5C6ATW7</accession>
<sequence>MIDPKLIGMLQCPIDSIELRLAEPSLIAELNTAIENGTLRDASDQKVTQQLDEGLVTVDGRRVYPVRGDIPTLTADQAIELPR</sequence>
<evidence type="ECO:0008006" key="3">
    <source>
        <dbReference type="Google" id="ProtNLM"/>
    </source>
</evidence>
<comment type="caution">
    <text evidence="1">The sequence shown here is derived from an EMBL/GenBank/DDBJ whole genome shotgun (WGS) entry which is preliminary data.</text>
</comment>
<evidence type="ECO:0000313" key="1">
    <source>
        <dbReference type="EMBL" id="TWU02506.1"/>
    </source>
</evidence>
<dbReference type="Proteomes" id="UP000320176">
    <property type="component" value="Unassembled WGS sequence"/>
</dbReference>
<reference evidence="1 2" key="1">
    <citation type="submission" date="2019-02" db="EMBL/GenBank/DDBJ databases">
        <title>Deep-cultivation of Planctomycetes and their phenomic and genomic characterization uncovers novel biology.</title>
        <authorList>
            <person name="Wiegand S."/>
            <person name="Jogler M."/>
            <person name="Boedeker C."/>
            <person name="Pinto D."/>
            <person name="Vollmers J."/>
            <person name="Rivas-Marin E."/>
            <person name="Kohn T."/>
            <person name="Peeters S.H."/>
            <person name="Heuer A."/>
            <person name="Rast P."/>
            <person name="Oberbeckmann S."/>
            <person name="Bunk B."/>
            <person name="Jeske O."/>
            <person name="Meyerdierks A."/>
            <person name="Storesund J.E."/>
            <person name="Kallscheuer N."/>
            <person name="Luecker S."/>
            <person name="Lage O.M."/>
            <person name="Pohl T."/>
            <person name="Merkel B.J."/>
            <person name="Hornburger P."/>
            <person name="Mueller R.-W."/>
            <person name="Bruemmer F."/>
            <person name="Labrenz M."/>
            <person name="Spormann A.M."/>
            <person name="Op Den Camp H."/>
            <person name="Overmann J."/>
            <person name="Amann R."/>
            <person name="Jetten M.S.M."/>
            <person name="Mascher T."/>
            <person name="Medema M.H."/>
            <person name="Devos D.P."/>
            <person name="Kaster A.-K."/>
            <person name="Ovreas L."/>
            <person name="Rohde M."/>
            <person name="Galperin M.Y."/>
            <person name="Jogler C."/>
        </authorList>
    </citation>
    <scope>NUCLEOTIDE SEQUENCE [LARGE SCALE GENOMIC DNA]</scope>
    <source>
        <strain evidence="1 2">Pla52n</strain>
    </source>
</reference>
<protein>
    <recommendedName>
        <fullName evidence="3">Trm112p-like protein</fullName>
    </recommendedName>
</protein>
<evidence type="ECO:0000313" key="2">
    <source>
        <dbReference type="Proteomes" id="UP000320176"/>
    </source>
</evidence>
<gene>
    <name evidence="1" type="ORF">Pla52n_35560</name>
</gene>
<dbReference type="RefSeq" id="WP_146520823.1">
    <property type="nucleotide sequence ID" value="NZ_CP151726.1"/>
</dbReference>
<dbReference type="AlphaFoldDB" id="A0A5C6ATW7"/>
<dbReference type="Gene3D" id="2.20.25.10">
    <property type="match status" value="1"/>
</dbReference>
<name>A0A5C6ATW7_9BACT</name>
<proteinExistence type="predicted"/>
<organism evidence="1 2">
    <name type="scientific">Stieleria varia</name>
    <dbReference type="NCBI Taxonomy" id="2528005"/>
    <lineage>
        <taxon>Bacteria</taxon>
        <taxon>Pseudomonadati</taxon>
        <taxon>Planctomycetota</taxon>
        <taxon>Planctomycetia</taxon>
        <taxon>Pirellulales</taxon>
        <taxon>Pirellulaceae</taxon>
        <taxon>Stieleria</taxon>
    </lineage>
</organism>
<dbReference type="EMBL" id="SJPN01000004">
    <property type="protein sequence ID" value="TWU02506.1"/>
    <property type="molecule type" value="Genomic_DNA"/>
</dbReference>
<dbReference type="SUPFAM" id="SSF158997">
    <property type="entry name" value="Trm112p-like"/>
    <property type="match status" value="1"/>
</dbReference>
<dbReference type="OrthoDB" id="9812205at2"/>